<gene>
    <name evidence="1" type="ORF">BDW59DRAFT_140208</name>
</gene>
<organism evidence="1 2">
    <name type="scientific">Aspergillus cavernicola</name>
    <dbReference type="NCBI Taxonomy" id="176166"/>
    <lineage>
        <taxon>Eukaryota</taxon>
        <taxon>Fungi</taxon>
        <taxon>Dikarya</taxon>
        <taxon>Ascomycota</taxon>
        <taxon>Pezizomycotina</taxon>
        <taxon>Eurotiomycetes</taxon>
        <taxon>Eurotiomycetidae</taxon>
        <taxon>Eurotiales</taxon>
        <taxon>Aspergillaceae</taxon>
        <taxon>Aspergillus</taxon>
        <taxon>Aspergillus subgen. Nidulantes</taxon>
    </lineage>
</organism>
<keyword evidence="2" id="KW-1185">Reference proteome</keyword>
<evidence type="ECO:0000313" key="1">
    <source>
        <dbReference type="EMBL" id="KAL2831478.1"/>
    </source>
</evidence>
<evidence type="ECO:0000313" key="2">
    <source>
        <dbReference type="Proteomes" id="UP001610335"/>
    </source>
</evidence>
<comment type="caution">
    <text evidence="1">The sequence shown here is derived from an EMBL/GenBank/DDBJ whole genome shotgun (WGS) entry which is preliminary data.</text>
</comment>
<proteinExistence type="predicted"/>
<sequence>MFQPRRPLSLAVTTGQFSPCETQYGLGSLYRHRSRNGQLRDYGYQHRRNRLSLRAKSHTWGTGEYHPRPYAVQSSAGARKRRIHRELVELPSLPTRLVGTLEWPVDALPPGAPLIRWPSRKIYVHDQQPGRSRVLYGPTSYDQSTLQSI</sequence>
<dbReference type="EMBL" id="JBFXLS010000009">
    <property type="protein sequence ID" value="KAL2831478.1"/>
    <property type="molecule type" value="Genomic_DNA"/>
</dbReference>
<name>A0ABR4IXD3_9EURO</name>
<protein>
    <submittedName>
        <fullName evidence="1">Uncharacterized protein</fullName>
    </submittedName>
</protein>
<dbReference type="Proteomes" id="UP001610335">
    <property type="component" value="Unassembled WGS sequence"/>
</dbReference>
<reference evidence="1 2" key="1">
    <citation type="submission" date="2024-07" db="EMBL/GenBank/DDBJ databases">
        <title>Section-level genome sequencing and comparative genomics of Aspergillus sections Usti and Cavernicolus.</title>
        <authorList>
            <consortium name="Lawrence Berkeley National Laboratory"/>
            <person name="Nybo J.L."/>
            <person name="Vesth T.C."/>
            <person name="Theobald S."/>
            <person name="Frisvad J.C."/>
            <person name="Larsen T.O."/>
            <person name="Kjaerboelling I."/>
            <person name="Rothschild-Mancinelli K."/>
            <person name="Lyhne E.K."/>
            <person name="Kogle M.E."/>
            <person name="Barry K."/>
            <person name="Clum A."/>
            <person name="Na H."/>
            <person name="Ledsgaard L."/>
            <person name="Lin J."/>
            <person name="Lipzen A."/>
            <person name="Kuo A."/>
            <person name="Riley R."/>
            <person name="Mondo S."/>
            <person name="LaButti K."/>
            <person name="Haridas S."/>
            <person name="Pangalinan J."/>
            <person name="Salamov A.A."/>
            <person name="Simmons B.A."/>
            <person name="Magnuson J.K."/>
            <person name="Chen J."/>
            <person name="Drula E."/>
            <person name="Henrissat B."/>
            <person name="Wiebenga A."/>
            <person name="Lubbers R.J."/>
            <person name="Gomes A.C."/>
            <person name="Makela M.R."/>
            <person name="Stajich J."/>
            <person name="Grigoriev I.V."/>
            <person name="Mortensen U.H."/>
            <person name="De vries R.P."/>
            <person name="Baker S.E."/>
            <person name="Andersen M.R."/>
        </authorList>
    </citation>
    <scope>NUCLEOTIDE SEQUENCE [LARGE SCALE GENOMIC DNA]</scope>
    <source>
        <strain evidence="1 2">CBS 600.67</strain>
    </source>
</reference>
<accession>A0ABR4IXD3</accession>